<accession>A0A450TIW2</accession>
<protein>
    <submittedName>
        <fullName evidence="1">Uncharacterized protein</fullName>
    </submittedName>
</protein>
<dbReference type="EMBL" id="CAADEX010000187">
    <property type="protein sequence ID" value="VFJ67217.1"/>
    <property type="molecule type" value="Genomic_DNA"/>
</dbReference>
<sequence length="232" mass="25851">MKKNKKTILAGVAITIAALLFLIRFYAEAPSTQPKREAALALALPWEIRVLPNGSSRVLGITLQKTTLATVQASFRDSGEMRMFVSPSGRTTVEVFFKSVDLNGIRGKVVLLLEPGRKIIEAMRERGTRMKAISDGGRQVSLHPEDKKQLRYAPVGAITYIPSADLAAPVIRQRFGEPGKRIPEQKMEGVVHWLYPRLGLDITVDDNGKEMFQYVPPREFQRLLEGLQPVEG</sequence>
<organism evidence="1">
    <name type="scientific">Candidatus Kentrum sp. DK</name>
    <dbReference type="NCBI Taxonomy" id="2126562"/>
    <lineage>
        <taxon>Bacteria</taxon>
        <taxon>Pseudomonadati</taxon>
        <taxon>Pseudomonadota</taxon>
        <taxon>Gammaproteobacteria</taxon>
        <taxon>Candidatus Kentrum</taxon>
    </lineage>
</organism>
<name>A0A450TIW2_9GAMM</name>
<gene>
    <name evidence="1" type="ORF">BECKDK2373B_GA0170837_11876</name>
</gene>
<reference evidence="1" key="1">
    <citation type="submission" date="2019-02" db="EMBL/GenBank/DDBJ databases">
        <authorList>
            <person name="Gruber-Vodicka R. H."/>
            <person name="Seah K. B. B."/>
        </authorList>
    </citation>
    <scope>NUCLEOTIDE SEQUENCE</scope>
    <source>
        <strain evidence="1">BECK_DK47</strain>
    </source>
</reference>
<dbReference type="AlphaFoldDB" id="A0A450TIW2"/>
<proteinExistence type="predicted"/>
<evidence type="ECO:0000313" key="1">
    <source>
        <dbReference type="EMBL" id="VFJ67217.1"/>
    </source>
</evidence>